<dbReference type="EMBL" id="CP010086">
    <property type="protein sequence ID" value="AJG99761.1"/>
    <property type="molecule type" value="Genomic_DNA"/>
</dbReference>
<dbReference type="STRING" id="1520.LF65_03196"/>
<gene>
    <name evidence="1" type="ORF">LF65_03196</name>
</gene>
<organism evidence="1 2">
    <name type="scientific">Clostridium beijerinckii</name>
    <name type="common">Clostridium MP</name>
    <dbReference type="NCBI Taxonomy" id="1520"/>
    <lineage>
        <taxon>Bacteria</taxon>
        <taxon>Bacillati</taxon>
        <taxon>Bacillota</taxon>
        <taxon>Clostridia</taxon>
        <taxon>Eubacteriales</taxon>
        <taxon>Clostridiaceae</taxon>
        <taxon>Clostridium</taxon>
    </lineage>
</organism>
<protein>
    <submittedName>
        <fullName evidence="1">Uncharacterized protein</fullName>
    </submittedName>
</protein>
<name>A0A0B5QNC2_CLOBE</name>
<dbReference type="AlphaFoldDB" id="A0A0B5QNC2"/>
<reference evidence="2" key="1">
    <citation type="submission" date="2014-12" db="EMBL/GenBank/DDBJ databases">
        <title>Genome sequence of Clostridium beijerinckii strain 59B.</title>
        <authorList>
            <person name="Little G.T."/>
            <person name="Minton N.P."/>
        </authorList>
    </citation>
    <scope>NUCLEOTIDE SEQUENCE [LARGE SCALE GENOMIC DNA]</scope>
    <source>
        <strain evidence="2">59B</strain>
    </source>
</reference>
<dbReference type="RefSeq" id="WP_017209315.1">
    <property type="nucleotide sequence ID" value="NZ_CP010086.2"/>
</dbReference>
<evidence type="ECO:0000313" key="2">
    <source>
        <dbReference type="Proteomes" id="UP000031866"/>
    </source>
</evidence>
<dbReference type="KEGG" id="cbei:LF65_03196"/>
<proteinExistence type="predicted"/>
<sequence>MSWDCAVWHCNIVKNKEDAEILYKRLCEGDTSLIGPTQKIQDFYEELTARHPEIDDISEEEIGDLDLCPWSVTFDKSEGHIIMSCVFSKADYVSDLIKELAQKHELSFYEPQNKNFIYN</sequence>
<dbReference type="Proteomes" id="UP000031866">
    <property type="component" value="Chromosome"/>
</dbReference>
<dbReference type="OrthoDB" id="1907413at2"/>
<evidence type="ECO:0000313" key="1">
    <source>
        <dbReference type="EMBL" id="AJG99761.1"/>
    </source>
</evidence>
<accession>A0A0B5QNC2</accession>